<reference evidence="6 7" key="1">
    <citation type="journal article" date="2017" name="Elife">
        <title>Extensive horizontal gene transfer in cheese-associated bacteria.</title>
        <authorList>
            <person name="Bonham K.S."/>
            <person name="Wolfe B.E."/>
            <person name="Dutton R.J."/>
        </authorList>
    </citation>
    <scope>NUCLEOTIDE SEQUENCE [LARGE SCALE GENOMIC DNA]</scope>
    <source>
        <strain evidence="6 7">JB182</strain>
    </source>
</reference>
<proteinExistence type="inferred from homology"/>
<dbReference type="AlphaFoldDB" id="A0A2N7S2Q3"/>
<protein>
    <submittedName>
        <fullName evidence="6">Ribosomal-protein-alanine N-acetyltransferase</fullName>
    </submittedName>
</protein>
<dbReference type="PANTHER" id="PTHR43420:SF44">
    <property type="entry name" value="ACETYLTRANSFERASE YPEA"/>
    <property type="match status" value="1"/>
</dbReference>
<dbReference type="EMBL" id="PNQX01000001">
    <property type="protein sequence ID" value="PMQ20383.1"/>
    <property type="molecule type" value="Genomic_DNA"/>
</dbReference>
<dbReference type="NCBIfam" id="TIGR01575">
    <property type="entry name" value="rimI"/>
    <property type="match status" value="1"/>
</dbReference>
<evidence type="ECO:0000313" key="6">
    <source>
        <dbReference type="EMBL" id="PMQ20383.1"/>
    </source>
</evidence>
<keyword evidence="3 6" id="KW-0808">Transferase</keyword>
<sequence>MSEANQITLRRMAAEDLLAVHELEQQLFPEDAWPLAGFESELAQSDTRTYWVYEDAGRVVGYAGLCVVLPIADVQTIAMHPDYQGRGLGRKLLALLIQTAGEKNALDVMLEVRFDNPGAIGLYESMGFTTIHRRKGYYKGGVDALIMRLPLDVQQGQEEERNA</sequence>
<dbReference type="PROSITE" id="PS51186">
    <property type="entry name" value="GNAT"/>
    <property type="match status" value="1"/>
</dbReference>
<dbReference type="SUPFAM" id="SSF55729">
    <property type="entry name" value="Acyl-CoA N-acyltransferases (Nat)"/>
    <property type="match status" value="1"/>
</dbReference>
<dbReference type="Pfam" id="PF00583">
    <property type="entry name" value="Acetyltransf_1"/>
    <property type="match status" value="1"/>
</dbReference>
<feature type="domain" description="N-acetyltransferase" evidence="5">
    <location>
        <begin position="7"/>
        <end position="152"/>
    </location>
</feature>
<evidence type="ECO:0000313" key="7">
    <source>
        <dbReference type="Proteomes" id="UP000235739"/>
    </source>
</evidence>
<evidence type="ECO:0000256" key="4">
    <source>
        <dbReference type="ARBA" id="ARBA00023315"/>
    </source>
</evidence>
<dbReference type="InterPro" id="IPR050680">
    <property type="entry name" value="YpeA/RimI_acetyltransf"/>
</dbReference>
<dbReference type="PANTHER" id="PTHR43420">
    <property type="entry name" value="ACETYLTRANSFERASE"/>
    <property type="match status" value="1"/>
</dbReference>
<keyword evidence="2" id="KW-0963">Cytoplasm</keyword>
<organism evidence="6 7">
    <name type="scientific">Glutamicibacter arilaitensis</name>
    <dbReference type="NCBI Taxonomy" id="256701"/>
    <lineage>
        <taxon>Bacteria</taxon>
        <taxon>Bacillati</taxon>
        <taxon>Actinomycetota</taxon>
        <taxon>Actinomycetes</taxon>
        <taxon>Micrococcales</taxon>
        <taxon>Micrococcaceae</taxon>
        <taxon>Glutamicibacter</taxon>
    </lineage>
</organism>
<dbReference type="OMA" id="FEPIGFR"/>
<dbReference type="CDD" id="cd04301">
    <property type="entry name" value="NAT_SF"/>
    <property type="match status" value="1"/>
</dbReference>
<dbReference type="Gene3D" id="3.40.630.30">
    <property type="match status" value="1"/>
</dbReference>
<dbReference type="GO" id="GO:0008080">
    <property type="term" value="F:N-acetyltransferase activity"/>
    <property type="evidence" value="ECO:0007669"/>
    <property type="project" value="InterPro"/>
</dbReference>
<comment type="similarity">
    <text evidence="1">Belongs to the acetyltransferase family. RimI subfamily.</text>
</comment>
<dbReference type="InterPro" id="IPR000182">
    <property type="entry name" value="GNAT_dom"/>
</dbReference>
<evidence type="ECO:0000256" key="3">
    <source>
        <dbReference type="ARBA" id="ARBA00022679"/>
    </source>
</evidence>
<evidence type="ECO:0000259" key="5">
    <source>
        <dbReference type="PROSITE" id="PS51186"/>
    </source>
</evidence>
<keyword evidence="4" id="KW-0012">Acyltransferase</keyword>
<dbReference type="InterPro" id="IPR006464">
    <property type="entry name" value="AcTrfase_RimI/Ard1"/>
</dbReference>
<evidence type="ECO:0000256" key="2">
    <source>
        <dbReference type="ARBA" id="ARBA00022490"/>
    </source>
</evidence>
<gene>
    <name evidence="6" type="primary">rimI</name>
    <name evidence="6" type="ORF">CIK84_01815</name>
</gene>
<accession>A0A2N7S2Q3</accession>
<dbReference type="InterPro" id="IPR016181">
    <property type="entry name" value="Acyl_CoA_acyltransferase"/>
</dbReference>
<dbReference type="RefSeq" id="WP_013349640.1">
    <property type="nucleotide sequence ID" value="NZ_JBQDIL010000029.1"/>
</dbReference>
<comment type="caution">
    <text evidence="6">The sequence shown here is derived from an EMBL/GenBank/DDBJ whole genome shotgun (WGS) entry which is preliminary data.</text>
</comment>
<evidence type="ECO:0000256" key="1">
    <source>
        <dbReference type="ARBA" id="ARBA00005395"/>
    </source>
</evidence>
<dbReference type="GeneID" id="303185895"/>
<name>A0A2N7S2Q3_9MICC</name>
<dbReference type="Proteomes" id="UP000235739">
    <property type="component" value="Unassembled WGS sequence"/>
</dbReference>